<dbReference type="SUPFAM" id="SSF69318">
    <property type="entry name" value="Integrin alpha N-terminal domain"/>
    <property type="match status" value="1"/>
</dbReference>
<dbReference type="STRING" id="1844972.A7K91_14060"/>
<comment type="caution">
    <text evidence="2">The sequence shown here is derived from an EMBL/GenBank/DDBJ whole genome shotgun (WGS) entry which is preliminary data.</text>
</comment>
<keyword evidence="3" id="KW-1185">Reference proteome</keyword>
<dbReference type="EMBL" id="LYPA01000054">
    <property type="protein sequence ID" value="OBR65692.1"/>
    <property type="molecule type" value="Genomic_DNA"/>
</dbReference>
<protein>
    <recommendedName>
        <fullName evidence="4">VCBS repeat-containing protein</fullName>
    </recommendedName>
</protein>
<evidence type="ECO:0000256" key="1">
    <source>
        <dbReference type="ARBA" id="ARBA00022729"/>
    </source>
</evidence>
<dbReference type="InterPro" id="IPR028994">
    <property type="entry name" value="Integrin_alpha_N"/>
</dbReference>
<dbReference type="Proteomes" id="UP000092024">
    <property type="component" value="Unassembled WGS sequence"/>
</dbReference>
<dbReference type="OrthoDB" id="1743319at2"/>
<gene>
    <name evidence="2" type="ORF">A7K91_14060</name>
</gene>
<dbReference type="InterPro" id="IPR013517">
    <property type="entry name" value="FG-GAP"/>
</dbReference>
<evidence type="ECO:0000313" key="2">
    <source>
        <dbReference type="EMBL" id="OBR65692.1"/>
    </source>
</evidence>
<dbReference type="Pfam" id="PF01839">
    <property type="entry name" value="FG-GAP"/>
    <property type="match status" value="1"/>
</dbReference>
<evidence type="ECO:0000313" key="3">
    <source>
        <dbReference type="Proteomes" id="UP000092024"/>
    </source>
</evidence>
<reference evidence="2 3" key="1">
    <citation type="submission" date="2016-05" db="EMBL/GenBank/DDBJ databases">
        <title>Paenibacillus oryzae. sp. nov., isolated from the rice root.</title>
        <authorList>
            <person name="Zhang J."/>
            <person name="Zhang X."/>
        </authorList>
    </citation>
    <scope>NUCLEOTIDE SEQUENCE [LARGE SCALE GENOMIC DNA]</scope>
    <source>
        <strain evidence="2 3">1DrF-4</strain>
    </source>
</reference>
<dbReference type="RefSeq" id="WP_068683027.1">
    <property type="nucleotide sequence ID" value="NZ_LYPA01000054.1"/>
</dbReference>
<dbReference type="Gene3D" id="2.130.10.130">
    <property type="entry name" value="Integrin alpha, N-terminal"/>
    <property type="match status" value="1"/>
</dbReference>
<accession>A0A1A5YJA8</accession>
<sequence length="485" mass="54802">MKEWNTWDSQTKASMGARRFFLVLAMLLFVSVLAAGCRYTAAPAELLEKPSIGDEMERLTAAILKALPRYSKLMLPHSDDYREAIRLLDLDGDGEQEALVTYYNEYSAPEVVVLKQSENGWRQWVMIEQPMARDIAWIKLQDLDSSGWLELLVGWVGSIESPNVLEVYSFQSKAERNDKGRLKLKPVQSIPYQLAATGDLDGDGYPEIAVISASARSGESEPASYFLTIYSWAPGNITIKDTFQLPEGVHSFERMLLGQVANGVQGLVLEGGTGAHSMLTYMYAWEGGALQMVYPSRIVGLDDGGFSDRPTKSGDMNSDGIIELNRTREAPGNDEVPYSEMLYINDWIQWDGLEQSFTKVAEQFMDTTYGLELDIPDEWRNRYTMAKPPKTSYGIATFYYYKDKEIKEELATLYVVPNRQWPGVESVWREEKRPYKVLATNSGNMIIVSFARNAPDSLNDDQKNEYNAMLKAQDRFSDLLAIKND</sequence>
<name>A0A1A5YJA8_9BACL</name>
<evidence type="ECO:0008006" key="4">
    <source>
        <dbReference type="Google" id="ProtNLM"/>
    </source>
</evidence>
<keyword evidence="1" id="KW-0732">Signal</keyword>
<proteinExistence type="predicted"/>
<dbReference type="AlphaFoldDB" id="A0A1A5YJA8"/>
<organism evidence="2 3">
    <name type="scientific">Paenibacillus oryzae</name>
    <dbReference type="NCBI Taxonomy" id="1844972"/>
    <lineage>
        <taxon>Bacteria</taxon>
        <taxon>Bacillati</taxon>
        <taxon>Bacillota</taxon>
        <taxon>Bacilli</taxon>
        <taxon>Bacillales</taxon>
        <taxon>Paenibacillaceae</taxon>
        <taxon>Paenibacillus</taxon>
    </lineage>
</organism>